<evidence type="ECO:0000313" key="3">
    <source>
        <dbReference type="Proteomes" id="UP000194457"/>
    </source>
</evidence>
<dbReference type="PANTHER" id="PTHR33376:SF4">
    <property type="entry name" value="SIALIC ACID-BINDING PERIPLASMIC PROTEIN SIAP"/>
    <property type="match status" value="1"/>
</dbReference>
<keyword evidence="1" id="KW-0732">Signal</keyword>
<reference evidence="2 3" key="1">
    <citation type="submission" date="2017-05" db="EMBL/GenBank/DDBJ databases">
        <authorList>
            <person name="Song R."/>
            <person name="Chenine A.L."/>
            <person name="Ruprecht R.M."/>
        </authorList>
    </citation>
    <scope>NUCLEOTIDE SEQUENCE [LARGE SCALE GENOMIC DNA]</scope>
    <source>
        <strain evidence="2">SW32</strain>
    </source>
</reference>
<proteinExistence type="predicted"/>
<dbReference type="OrthoDB" id="9177965at2"/>
<dbReference type="Pfam" id="PF03480">
    <property type="entry name" value="DctP"/>
    <property type="match status" value="1"/>
</dbReference>
<dbReference type="EMBL" id="CP021358">
    <property type="protein sequence ID" value="ART61893.1"/>
    <property type="molecule type" value="Genomic_DNA"/>
</dbReference>
<keyword evidence="3" id="KW-1185">Reference proteome</keyword>
<dbReference type="Gene3D" id="3.40.190.170">
    <property type="entry name" value="Bacterial extracellular solute-binding protein, family 7"/>
    <property type="match status" value="1"/>
</dbReference>
<dbReference type="InterPro" id="IPR018389">
    <property type="entry name" value="DctP_fam"/>
</dbReference>
<dbReference type="AlphaFoldDB" id="A0A240ULD9"/>
<gene>
    <name evidence="2" type="ORF">B9H00_01445</name>
</gene>
<protein>
    <submittedName>
        <fullName evidence="2">ABC transporter substrate-binding protein</fullName>
    </submittedName>
</protein>
<sequence>MKTIKNALLSGLVILSTSMTSNVMADNWTGYTYSSVSTTAAVQGMKRIADRVEKETDDDLSITLHLGKTLQISSSDITQATGDGIVDFAADLFFSGNVPIARILNLPLLINNDEEWNKAYAVMEPYLKQGFADQGVTYLGSYRYPQQVIFSTFKMDSLDDLKDHKVRVTSPEQGEFVEAFGGSPITLSGSEVPTALERGVIDGVLTASAGGAKNWHEFLPYNYRLPVNYANSAIIANASAYEGLKDSTRQTLDRIVSEETARITQDFLVDEKTQEQKQADAGMTIVDADPSDIKRAQEKMAPWWREWAKQAGPEHEKALEAVLNALGK</sequence>
<accession>A0A240ULD9</accession>
<dbReference type="PANTHER" id="PTHR33376">
    <property type="match status" value="1"/>
</dbReference>
<dbReference type="Proteomes" id="UP000194457">
    <property type="component" value="Chromosome"/>
</dbReference>
<name>A0A240ULD9_9GAMM</name>
<evidence type="ECO:0000313" key="2">
    <source>
        <dbReference type="EMBL" id="ART61893.1"/>
    </source>
</evidence>
<dbReference type="InterPro" id="IPR038404">
    <property type="entry name" value="TRAP_DctP_sf"/>
</dbReference>
<dbReference type="KEGG" id="kma:B9H00_01445"/>
<dbReference type="NCBIfam" id="NF037995">
    <property type="entry name" value="TRAP_S1"/>
    <property type="match status" value="1"/>
</dbReference>
<evidence type="ECO:0000256" key="1">
    <source>
        <dbReference type="ARBA" id="ARBA00022729"/>
    </source>
</evidence>
<organism evidence="2 3">
    <name type="scientific">Kushneria marisflavi</name>
    <dbReference type="NCBI Taxonomy" id="157779"/>
    <lineage>
        <taxon>Bacteria</taxon>
        <taxon>Pseudomonadati</taxon>
        <taxon>Pseudomonadota</taxon>
        <taxon>Gammaproteobacteria</taxon>
        <taxon>Oceanospirillales</taxon>
        <taxon>Halomonadaceae</taxon>
        <taxon>Kushneria</taxon>
    </lineage>
</organism>
<dbReference type="GO" id="GO:0055085">
    <property type="term" value="P:transmembrane transport"/>
    <property type="evidence" value="ECO:0007669"/>
    <property type="project" value="InterPro"/>
</dbReference>